<sequence>MVTAVRYMDNTHLRSGRYDVGYYRRSNLQLHEITIYNNGLQRIAAARNAINSTKSGRQKMRERNLAAASLPRELGVNASLVLTFSALAFINVSEHYVCFWAIKADNRSRVHHVQIYPRGYLT</sequence>
<organism evidence="1 2">
    <name type="scientific">Nezara viridula</name>
    <name type="common">Southern green stink bug</name>
    <name type="synonym">Cimex viridulus</name>
    <dbReference type="NCBI Taxonomy" id="85310"/>
    <lineage>
        <taxon>Eukaryota</taxon>
        <taxon>Metazoa</taxon>
        <taxon>Ecdysozoa</taxon>
        <taxon>Arthropoda</taxon>
        <taxon>Hexapoda</taxon>
        <taxon>Insecta</taxon>
        <taxon>Pterygota</taxon>
        <taxon>Neoptera</taxon>
        <taxon>Paraneoptera</taxon>
        <taxon>Hemiptera</taxon>
        <taxon>Heteroptera</taxon>
        <taxon>Panheteroptera</taxon>
        <taxon>Pentatomomorpha</taxon>
        <taxon>Pentatomoidea</taxon>
        <taxon>Pentatomidae</taxon>
        <taxon>Pentatominae</taxon>
        <taxon>Nezara</taxon>
    </lineage>
</organism>
<name>A0A9P0E1Y2_NEZVI</name>
<dbReference type="Proteomes" id="UP001152798">
    <property type="component" value="Chromosome 1"/>
</dbReference>
<reference evidence="1" key="1">
    <citation type="submission" date="2022-01" db="EMBL/GenBank/DDBJ databases">
        <authorList>
            <person name="King R."/>
        </authorList>
    </citation>
    <scope>NUCLEOTIDE SEQUENCE</scope>
</reference>
<protein>
    <submittedName>
        <fullName evidence="1">Uncharacterized protein</fullName>
    </submittedName>
</protein>
<dbReference type="AlphaFoldDB" id="A0A9P0E1Y2"/>
<proteinExistence type="predicted"/>
<evidence type="ECO:0000313" key="1">
    <source>
        <dbReference type="EMBL" id="CAH1389435.1"/>
    </source>
</evidence>
<gene>
    <name evidence="1" type="ORF">NEZAVI_LOCUS842</name>
</gene>
<dbReference type="EMBL" id="OV725077">
    <property type="protein sequence ID" value="CAH1389435.1"/>
    <property type="molecule type" value="Genomic_DNA"/>
</dbReference>
<evidence type="ECO:0000313" key="2">
    <source>
        <dbReference type="Proteomes" id="UP001152798"/>
    </source>
</evidence>
<keyword evidence="2" id="KW-1185">Reference proteome</keyword>
<accession>A0A9P0E1Y2</accession>